<feature type="domain" description="Serine aminopeptidase S33" evidence="3">
    <location>
        <begin position="66"/>
        <end position="194"/>
    </location>
</feature>
<dbReference type="PANTHER" id="PTHR22946">
    <property type="entry name" value="DIENELACTONE HYDROLASE DOMAIN-CONTAINING PROTEIN-RELATED"/>
    <property type="match status" value="1"/>
</dbReference>
<feature type="transmembrane region" description="Helical" evidence="2">
    <location>
        <begin position="419"/>
        <end position="437"/>
    </location>
</feature>
<dbReference type="Gene3D" id="3.40.50.1820">
    <property type="entry name" value="alpha/beta hydrolase"/>
    <property type="match status" value="1"/>
</dbReference>
<keyword evidence="1" id="KW-0378">Hydrolase</keyword>
<dbReference type="RefSeq" id="WP_014777586.1">
    <property type="nucleotide sequence ID" value="NC_018012.1"/>
</dbReference>
<feature type="transmembrane region" description="Helical" evidence="2">
    <location>
        <begin position="379"/>
        <end position="399"/>
    </location>
</feature>
<protein>
    <submittedName>
        <fullName evidence="4">Lysophospholipase</fullName>
    </submittedName>
</protein>
<feature type="transmembrane region" description="Helical" evidence="2">
    <location>
        <begin position="346"/>
        <end position="367"/>
    </location>
</feature>
<evidence type="ECO:0000256" key="1">
    <source>
        <dbReference type="ARBA" id="ARBA00022801"/>
    </source>
</evidence>
<feature type="transmembrane region" description="Helical" evidence="2">
    <location>
        <begin position="278"/>
        <end position="295"/>
    </location>
</feature>
<evidence type="ECO:0000259" key="3">
    <source>
        <dbReference type="Pfam" id="PF12146"/>
    </source>
</evidence>
<keyword evidence="2" id="KW-0472">Membrane</keyword>
<gene>
    <name evidence="4" type="ordered locus">Thivi_1070</name>
</gene>
<keyword evidence="2" id="KW-1133">Transmembrane helix</keyword>
<dbReference type="KEGG" id="tvi:Thivi_1070"/>
<evidence type="ECO:0000313" key="4">
    <source>
        <dbReference type="EMBL" id="AFL73101.1"/>
    </source>
</evidence>
<keyword evidence="2" id="KW-0812">Transmembrane</keyword>
<dbReference type="InterPro" id="IPR029058">
    <property type="entry name" value="AB_hydrolase_fold"/>
</dbReference>
<dbReference type="InterPro" id="IPR022742">
    <property type="entry name" value="Hydrolase_4"/>
</dbReference>
<feature type="transmembrane region" description="Helical" evidence="2">
    <location>
        <begin position="502"/>
        <end position="523"/>
    </location>
</feature>
<feature type="transmembrane region" description="Helical" evidence="2">
    <location>
        <begin position="449"/>
        <end position="465"/>
    </location>
</feature>
<dbReference type="Proteomes" id="UP000006062">
    <property type="component" value="Chromosome"/>
</dbReference>
<dbReference type="InterPro" id="IPR050261">
    <property type="entry name" value="FrsA_esterase"/>
</dbReference>
<dbReference type="eggNOG" id="COG1073">
    <property type="taxonomic scope" value="Bacteria"/>
</dbReference>
<dbReference type="GO" id="GO:0052689">
    <property type="term" value="F:carboxylic ester hydrolase activity"/>
    <property type="evidence" value="ECO:0007669"/>
    <property type="project" value="UniProtKB-ARBA"/>
</dbReference>
<dbReference type="HOGENOM" id="CLU_042393_0_0_6"/>
<sequence length="525" mass="56359">MKLDVLKTISNCRGHCLGALLLALAAMLAIAVALWQLTAASAGLRITETQVGGVPITLYRPAGDAPAPSVVIAHGFAGSRQLMQPYAITLARNGYLAVTFDFPGHGRNPAPFVASLMDQEARLRVLLDALEPAVNFALQQPGADGRLALLGHSMAGDVLARYSQMHPDLVEATVLLSPYLSEDAPTAQLRNLLLVYGELEPDMLHQQGFKTLAKTVEGGVESGTLYGDPADGNARRLMLAEGVEHIGVLYGRDGLAAALDWLNQTFERTGTGFLDARGPWLGLLYLGLLTLAWPLSRWLPRAATQPMGAGLGWRRLLPVALAPALLTPLILWKLPTDFLPILLGDYLALHFAVYGLITALGVWLTHDRSDQAVSGHGRFLWRGFAIATIGYLVYITLAFSLTTDRFVTTLLPGPERLPLVLAMMVGTLGYFVADEWLTRGAGAARGGYALTKALFLFSLLGAVALNLDELFFLIIIVPAILVFFLVYGVMSGWVYRRVQHPLVAAIGNGIAFACATAVTFPVVGG</sequence>
<dbReference type="EMBL" id="CP003154">
    <property type="protein sequence ID" value="AFL73101.1"/>
    <property type="molecule type" value="Genomic_DNA"/>
</dbReference>
<proteinExistence type="predicted"/>
<dbReference type="OrthoDB" id="504769at2"/>
<dbReference type="AlphaFoldDB" id="I3Y7Y3"/>
<feature type="transmembrane region" description="Helical" evidence="2">
    <location>
        <begin position="316"/>
        <end position="334"/>
    </location>
</feature>
<dbReference type="PANTHER" id="PTHR22946:SF9">
    <property type="entry name" value="POLYKETIDE TRANSFERASE AF380"/>
    <property type="match status" value="1"/>
</dbReference>
<evidence type="ECO:0000256" key="2">
    <source>
        <dbReference type="SAM" id="Phobius"/>
    </source>
</evidence>
<reference evidence="4 5" key="1">
    <citation type="submission" date="2012-06" db="EMBL/GenBank/DDBJ databases">
        <title>Complete sequence of Thiocystis violascens DSM 198.</title>
        <authorList>
            <consortium name="US DOE Joint Genome Institute"/>
            <person name="Lucas S."/>
            <person name="Han J."/>
            <person name="Lapidus A."/>
            <person name="Cheng J.-F."/>
            <person name="Goodwin L."/>
            <person name="Pitluck S."/>
            <person name="Peters L."/>
            <person name="Ovchinnikova G."/>
            <person name="Teshima H."/>
            <person name="Detter J.C."/>
            <person name="Han C."/>
            <person name="Tapia R."/>
            <person name="Land M."/>
            <person name="Hauser L."/>
            <person name="Kyrpides N."/>
            <person name="Ivanova N."/>
            <person name="Pagani I."/>
            <person name="Vogl K."/>
            <person name="Liu Z."/>
            <person name="Frigaard N.-U."/>
            <person name="Bryant D."/>
            <person name="Woyke T."/>
        </authorList>
    </citation>
    <scope>NUCLEOTIDE SEQUENCE [LARGE SCALE GENOMIC DNA]</scope>
    <source>
        <strain evidence="5">ATCC 17096 / DSM 198 / 6111</strain>
    </source>
</reference>
<evidence type="ECO:0000313" key="5">
    <source>
        <dbReference type="Proteomes" id="UP000006062"/>
    </source>
</evidence>
<dbReference type="SUPFAM" id="SSF53474">
    <property type="entry name" value="alpha/beta-Hydrolases"/>
    <property type="match status" value="1"/>
</dbReference>
<feature type="transmembrane region" description="Helical" evidence="2">
    <location>
        <begin position="471"/>
        <end position="490"/>
    </location>
</feature>
<organism evidence="4 5">
    <name type="scientific">Thiocystis violascens (strain ATCC 17096 / DSM 198 / 6111)</name>
    <name type="common">Chromatium violascens</name>
    <dbReference type="NCBI Taxonomy" id="765911"/>
    <lineage>
        <taxon>Bacteria</taxon>
        <taxon>Pseudomonadati</taxon>
        <taxon>Pseudomonadota</taxon>
        <taxon>Gammaproteobacteria</taxon>
        <taxon>Chromatiales</taxon>
        <taxon>Chromatiaceae</taxon>
        <taxon>Thiocystis</taxon>
    </lineage>
</organism>
<keyword evidence="5" id="KW-1185">Reference proteome</keyword>
<dbReference type="STRING" id="765911.Thivi_1070"/>
<name>I3Y7Y3_THIV6</name>
<dbReference type="Pfam" id="PF12146">
    <property type="entry name" value="Hydrolase_4"/>
    <property type="match status" value="1"/>
</dbReference>
<accession>I3Y7Y3</accession>